<name>A0ACC2LIP2_PERAE</name>
<evidence type="ECO:0000313" key="1">
    <source>
        <dbReference type="EMBL" id="KAJ8632998.1"/>
    </source>
</evidence>
<protein>
    <submittedName>
        <fullName evidence="1">Uncharacterized protein</fullName>
    </submittedName>
</protein>
<keyword evidence="2" id="KW-1185">Reference proteome</keyword>
<gene>
    <name evidence="1" type="ORF">MRB53_026334</name>
</gene>
<organism evidence="1 2">
    <name type="scientific">Persea americana</name>
    <name type="common">Avocado</name>
    <dbReference type="NCBI Taxonomy" id="3435"/>
    <lineage>
        <taxon>Eukaryota</taxon>
        <taxon>Viridiplantae</taxon>
        <taxon>Streptophyta</taxon>
        <taxon>Embryophyta</taxon>
        <taxon>Tracheophyta</taxon>
        <taxon>Spermatophyta</taxon>
        <taxon>Magnoliopsida</taxon>
        <taxon>Magnoliidae</taxon>
        <taxon>Laurales</taxon>
        <taxon>Lauraceae</taxon>
        <taxon>Persea</taxon>
    </lineage>
</organism>
<dbReference type="EMBL" id="CM056816">
    <property type="protein sequence ID" value="KAJ8632998.1"/>
    <property type="molecule type" value="Genomic_DNA"/>
</dbReference>
<accession>A0ACC2LIP2</accession>
<proteinExistence type="predicted"/>
<comment type="caution">
    <text evidence="1">The sequence shown here is derived from an EMBL/GenBank/DDBJ whole genome shotgun (WGS) entry which is preliminary data.</text>
</comment>
<sequence>MAPKLCAPLEKIVIEGWRWCLDPLLRAHLVPRHLPLQVDHFCADCLGELDDHALQAPNPDNEVRPAGLEGSAEVCDGFGVDDGGAGVKAKEGEEGEGVGVDDGGAASSISSNLFHHNFQRGSKSPHPLNQLVTKIVNFGYTFNKEPTIV</sequence>
<evidence type="ECO:0000313" key="2">
    <source>
        <dbReference type="Proteomes" id="UP001234297"/>
    </source>
</evidence>
<dbReference type="Proteomes" id="UP001234297">
    <property type="component" value="Chromosome 8"/>
</dbReference>
<reference evidence="1 2" key="1">
    <citation type="journal article" date="2022" name="Hortic Res">
        <title>A haplotype resolved chromosomal level avocado genome allows analysis of novel avocado genes.</title>
        <authorList>
            <person name="Nath O."/>
            <person name="Fletcher S.J."/>
            <person name="Hayward A."/>
            <person name="Shaw L.M."/>
            <person name="Masouleh A.K."/>
            <person name="Furtado A."/>
            <person name="Henry R.J."/>
            <person name="Mitter N."/>
        </authorList>
    </citation>
    <scope>NUCLEOTIDE SEQUENCE [LARGE SCALE GENOMIC DNA]</scope>
    <source>
        <strain evidence="2">cv. Hass</strain>
    </source>
</reference>